<feature type="compositionally biased region" description="Polar residues" evidence="1">
    <location>
        <begin position="63"/>
        <end position="74"/>
    </location>
</feature>
<feature type="compositionally biased region" description="Polar residues" evidence="1">
    <location>
        <begin position="1"/>
        <end position="15"/>
    </location>
</feature>
<dbReference type="STRING" id="169679.CSACC_25930"/>
<organism evidence="2 3">
    <name type="scientific">Clostridium saccharobutylicum</name>
    <dbReference type="NCBI Taxonomy" id="169679"/>
    <lineage>
        <taxon>Bacteria</taxon>
        <taxon>Bacillati</taxon>
        <taxon>Bacillota</taxon>
        <taxon>Clostridia</taxon>
        <taxon>Eubacteriales</taxon>
        <taxon>Clostridiaceae</taxon>
        <taxon>Clostridium</taxon>
    </lineage>
</organism>
<dbReference type="EMBL" id="LZYZ01000007">
    <property type="protein sequence ID" value="OOM09099.1"/>
    <property type="molecule type" value="Genomic_DNA"/>
</dbReference>
<feature type="region of interest" description="Disordered" evidence="1">
    <location>
        <begin position="1"/>
        <end position="74"/>
    </location>
</feature>
<dbReference type="RefSeq" id="WP_077866444.1">
    <property type="nucleotide sequence ID" value="NZ_LZYZ01000007.1"/>
</dbReference>
<feature type="compositionally biased region" description="Polar residues" evidence="1">
    <location>
        <begin position="34"/>
        <end position="45"/>
    </location>
</feature>
<dbReference type="AlphaFoldDB" id="A0A1S8MY20"/>
<dbReference type="Proteomes" id="UP000191154">
    <property type="component" value="Unassembled WGS sequence"/>
</dbReference>
<accession>A0A1S8MY20</accession>
<evidence type="ECO:0000256" key="1">
    <source>
        <dbReference type="SAM" id="MobiDB-lite"/>
    </source>
</evidence>
<protein>
    <submittedName>
        <fullName evidence="2">Uncharacterized protein</fullName>
    </submittedName>
</protein>
<proteinExistence type="predicted"/>
<sequence length="74" mass="8374">MNNQSKNYDNTKNTCGCSCGEKDIKDSSSSSQQENLKNEGNNQWESVPKTYDKDESCHKNEKTATNNQWCSCSK</sequence>
<comment type="caution">
    <text evidence="2">The sequence shown here is derived from an EMBL/GenBank/DDBJ whole genome shotgun (WGS) entry which is preliminary data.</text>
</comment>
<evidence type="ECO:0000313" key="2">
    <source>
        <dbReference type="EMBL" id="OOM09099.1"/>
    </source>
</evidence>
<reference evidence="2 3" key="1">
    <citation type="submission" date="2016-05" db="EMBL/GenBank/DDBJ databases">
        <title>Microbial solvent formation.</title>
        <authorList>
            <person name="Poehlein A."/>
            <person name="Montoya Solano J.D."/>
            <person name="Flitsch S."/>
            <person name="Krabben P."/>
            <person name="Duerre P."/>
            <person name="Daniel R."/>
        </authorList>
    </citation>
    <scope>NUCLEOTIDE SEQUENCE [LARGE SCALE GENOMIC DNA]</scope>
    <source>
        <strain evidence="2 3">L1-8</strain>
    </source>
</reference>
<gene>
    <name evidence="2" type="ORF">CLOSAC_33790</name>
</gene>
<evidence type="ECO:0000313" key="3">
    <source>
        <dbReference type="Proteomes" id="UP000191154"/>
    </source>
</evidence>
<name>A0A1S8MY20_CLOSA</name>
<feature type="compositionally biased region" description="Basic and acidic residues" evidence="1">
    <location>
        <begin position="50"/>
        <end position="62"/>
    </location>
</feature>